<feature type="region of interest" description="Disordered" evidence="1">
    <location>
        <begin position="199"/>
        <end position="228"/>
    </location>
</feature>
<feature type="compositionally biased region" description="Polar residues" evidence="1">
    <location>
        <begin position="199"/>
        <end position="216"/>
    </location>
</feature>
<reference evidence="2" key="2">
    <citation type="submission" date="2020-11" db="EMBL/GenBank/DDBJ databases">
        <authorList>
            <consortium name="DOE Joint Genome Institute"/>
            <person name="Kuo A."/>
            <person name="Miyauchi S."/>
            <person name="Kiss E."/>
            <person name="Drula E."/>
            <person name="Kohler A."/>
            <person name="Sanchez-Garcia M."/>
            <person name="Andreopoulos B."/>
            <person name="Barry K.W."/>
            <person name="Bonito G."/>
            <person name="Buee M."/>
            <person name="Carver A."/>
            <person name="Chen C."/>
            <person name="Cichocki N."/>
            <person name="Clum A."/>
            <person name="Culley D."/>
            <person name="Crous P.W."/>
            <person name="Fauchery L."/>
            <person name="Girlanda M."/>
            <person name="Hayes R."/>
            <person name="Keri Z."/>
            <person name="Labutti K."/>
            <person name="Lipzen A."/>
            <person name="Lombard V."/>
            <person name="Magnuson J."/>
            <person name="Maillard F."/>
            <person name="Morin E."/>
            <person name="Murat C."/>
            <person name="Nolan M."/>
            <person name="Ohm R."/>
            <person name="Pangilinan J."/>
            <person name="Pereira M."/>
            <person name="Perotto S."/>
            <person name="Peter M."/>
            <person name="Riley R."/>
            <person name="Sitrit Y."/>
            <person name="Stielow B."/>
            <person name="Szollosi G."/>
            <person name="Zifcakova L."/>
            <person name="Stursova M."/>
            <person name="Spatafora J.W."/>
            <person name="Tedersoo L."/>
            <person name="Vaario L.-M."/>
            <person name="Yamada A."/>
            <person name="Yan M."/>
            <person name="Wang P."/>
            <person name="Xu J."/>
            <person name="Bruns T."/>
            <person name="Baldrian P."/>
            <person name="Vilgalys R."/>
            <person name="Henrissat B."/>
            <person name="Grigoriev I.V."/>
            <person name="Hibbett D."/>
            <person name="Nagy L.G."/>
            <person name="Martin F.M."/>
        </authorList>
    </citation>
    <scope>NUCLEOTIDE SEQUENCE</scope>
    <source>
        <strain evidence="2">UH-Tt-Lm1</strain>
    </source>
</reference>
<dbReference type="AlphaFoldDB" id="A0A9P6HAN3"/>
<comment type="caution">
    <text evidence="2">The sequence shown here is derived from an EMBL/GenBank/DDBJ whole genome shotgun (WGS) entry which is preliminary data.</text>
</comment>
<evidence type="ECO:0000313" key="2">
    <source>
        <dbReference type="EMBL" id="KAF9782675.1"/>
    </source>
</evidence>
<gene>
    <name evidence="2" type="ORF">BJ322DRAFT_1022266</name>
</gene>
<reference evidence="2" key="1">
    <citation type="journal article" date="2020" name="Nat. Commun.">
        <title>Large-scale genome sequencing of mycorrhizal fungi provides insights into the early evolution of symbiotic traits.</title>
        <authorList>
            <person name="Miyauchi S."/>
            <person name="Kiss E."/>
            <person name="Kuo A."/>
            <person name="Drula E."/>
            <person name="Kohler A."/>
            <person name="Sanchez-Garcia M."/>
            <person name="Morin E."/>
            <person name="Andreopoulos B."/>
            <person name="Barry K.W."/>
            <person name="Bonito G."/>
            <person name="Buee M."/>
            <person name="Carver A."/>
            <person name="Chen C."/>
            <person name="Cichocki N."/>
            <person name="Clum A."/>
            <person name="Culley D."/>
            <person name="Crous P.W."/>
            <person name="Fauchery L."/>
            <person name="Girlanda M."/>
            <person name="Hayes R.D."/>
            <person name="Keri Z."/>
            <person name="LaButti K."/>
            <person name="Lipzen A."/>
            <person name="Lombard V."/>
            <person name="Magnuson J."/>
            <person name="Maillard F."/>
            <person name="Murat C."/>
            <person name="Nolan M."/>
            <person name="Ohm R.A."/>
            <person name="Pangilinan J."/>
            <person name="Pereira M.F."/>
            <person name="Perotto S."/>
            <person name="Peter M."/>
            <person name="Pfister S."/>
            <person name="Riley R."/>
            <person name="Sitrit Y."/>
            <person name="Stielow J.B."/>
            <person name="Szollosi G."/>
            <person name="Zifcakova L."/>
            <person name="Stursova M."/>
            <person name="Spatafora J.W."/>
            <person name="Tedersoo L."/>
            <person name="Vaario L.M."/>
            <person name="Yamada A."/>
            <person name="Yan M."/>
            <person name="Wang P."/>
            <person name="Xu J."/>
            <person name="Bruns T."/>
            <person name="Baldrian P."/>
            <person name="Vilgalys R."/>
            <person name="Dunand C."/>
            <person name="Henrissat B."/>
            <person name="Grigoriev I.V."/>
            <person name="Hibbett D."/>
            <person name="Nagy L.G."/>
            <person name="Martin F.M."/>
        </authorList>
    </citation>
    <scope>NUCLEOTIDE SEQUENCE</scope>
    <source>
        <strain evidence="2">UH-Tt-Lm1</strain>
    </source>
</reference>
<evidence type="ECO:0000313" key="3">
    <source>
        <dbReference type="Proteomes" id="UP000736335"/>
    </source>
</evidence>
<evidence type="ECO:0000256" key="1">
    <source>
        <dbReference type="SAM" id="MobiDB-lite"/>
    </source>
</evidence>
<dbReference type="EMBL" id="WIUZ02000011">
    <property type="protein sequence ID" value="KAF9782675.1"/>
    <property type="molecule type" value="Genomic_DNA"/>
</dbReference>
<sequence length="262" mass="29377">MALYLDNVLADPELDPLHHCQIDKVNFLFETKGILNVPIYYMCPLRKQDVPVWSEFAGTSPHWDSNIQSPRRESPPKQPADGPFFPEGHCLISAQTNGVPRFDNVAFQLKLGYVTVGWLSVVPAHGDGCILLSSTGIDPKECLTYIENSADRIHRSAVTVKHIHQASARENEPLTAFQKQVPVHALRTDELFHRRVLSAAQSSQDSRGSSGNTKLTLSAKETPENVRNLTSSRRKWKWETCQIRANCQCHSKIPGSARLRTE</sequence>
<keyword evidence="3" id="KW-1185">Reference proteome</keyword>
<proteinExistence type="predicted"/>
<protein>
    <submittedName>
        <fullName evidence="2">Uncharacterized protein</fullName>
    </submittedName>
</protein>
<name>A0A9P6HAN3_9AGAM</name>
<accession>A0A9P6HAN3</accession>
<dbReference type="Proteomes" id="UP000736335">
    <property type="component" value="Unassembled WGS sequence"/>
</dbReference>
<organism evidence="2 3">
    <name type="scientific">Thelephora terrestris</name>
    <dbReference type="NCBI Taxonomy" id="56493"/>
    <lineage>
        <taxon>Eukaryota</taxon>
        <taxon>Fungi</taxon>
        <taxon>Dikarya</taxon>
        <taxon>Basidiomycota</taxon>
        <taxon>Agaricomycotina</taxon>
        <taxon>Agaricomycetes</taxon>
        <taxon>Thelephorales</taxon>
        <taxon>Thelephoraceae</taxon>
        <taxon>Thelephora</taxon>
    </lineage>
</organism>